<organism evidence="3 4">
    <name type="scientific">Hyphomonas adhaerens MHS-3</name>
    <dbReference type="NCBI Taxonomy" id="1280949"/>
    <lineage>
        <taxon>Bacteria</taxon>
        <taxon>Pseudomonadati</taxon>
        <taxon>Pseudomonadota</taxon>
        <taxon>Alphaproteobacteria</taxon>
        <taxon>Hyphomonadales</taxon>
        <taxon>Hyphomonadaceae</taxon>
        <taxon>Hyphomonas</taxon>
    </lineage>
</organism>
<accession>A0A069E054</accession>
<comment type="caution">
    <text evidence="3">The sequence shown here is derived from an EMBL/GenBank/DDBJ whole genome shotgun (WGS) entry which is preliminary data.</text>
</comment>
<gene>
    <name evidence="3" type="ORF">HAD_17256</name>
</gene>
<reference evidence="3 4" key="1">
    <citation type="journal article" date="2014" name="Antonie Van Leeuwenhoek">
        <title>Hyphomonas beringensis sp. nov. and Hyphomonas chukchiensis sp. nov., isolated from surface seawater of the Bering Sea and Chukchi Sea.</title>
        <authorList>
            <person name="Li C."/>
            <person name="Lai Q."/>
            <person name="Li G."/>
            <person name="Dong C."/>
            <person name="Wang J."/>
            <person name="Liao Y."/>
            <person name="Shao Z."/>
        </authorList>
    </citation>
    <scope>NUCLEOTIDE SEQUENCE [LARGE SCALE GENOMIC DNA]</scope>
    <source>
        <strain evidence="3 4">MHS-3</strain>
    </source>
</reference>
<dbReference type="STRING" id="1280949.HAD_17256"/>
<evidence type="ECO:0000259" key="2">
    <source>
        <dbReference type="Pfam" id="PF03781"/>
    </source>
</evidence>
<dbReference type="GO" id="GO:0120147">
    <property type="term" value="F:formylglycine-generating oxidase activity"/>
    <property type="evidence" value="ECO:0007669"/>
    <property type="project" value="TreeGrafter"/>
</dbReference>
<dbReference type="PANTHER" id="PTHR23150">
    <property type="entry name" value="SULFATASE MODIFYING FACTOR 1, 2"/>
    <property type="match status" value="1"/>
</dbReference>
<dbReference type="InterPro" id="IPR051043">
    <property type="entry name" value="Sulfatase_Mod_Factor_Kinase"/>
</dbReference>
<evidence type="ECO:0000313" key="3">
    <source>
        <dbReference type="EMBL" id="KCZ82596.1"/>
    </source>
</evidence>
<dbReference type="RefSeq" id="WP_084332049.1">
    <property type="nucleotide sequence ID" value="NZ_ARYH01000005.1"/>
</dbReference>
<dbReference type="OrthoDB" id="9768004at2"/>
<proteinExistence type="predicted"/>
<dbReference type="Pfam" id="PF03781">
    <property type="entry name" value="FGE-sulfatase"/>
    <property type="match status" value="1"/>
</dbReference>
<feature type="domain" description="Sulfatase-modifying factor enzyme-like" evidence="2">
    <location>
        <begin position="42"/>
        <end position="298"/>
    </location>
</feature>
<dbReference type="Gene3D" id="3.90.1580.10">
    <property type="entry name" value="paralog of FGE (formylglycine-generating enzyme)"/>
    <property type="match status" value="1"/>
</dbReference>
<evidence type="ECO:0000313" key="4">
    <source>
        <dbReference type="Proteomes" id="UP000027446"/>
    </source>
</evidence>
<dbReference type="eggNOG" id="COG1262">
    <property type="taxonomic scope" value="Bacteria"/>
</dbReference>
<dbReference type="PROSITE" id="PS51257">
    <property type="entry name" value="PROKAR_LIPOPROTEIN"/>
    <property type="match status" value="1"/>
</dbReference>
<feature type="chain" id="PRO_5001663675" description="Sulfatase-modifying factor enzyme-like domain-containing protein" evidence="1">
    <location>
        <begin position="21"/>
        <end position="302"/>
    </location>
</feature>
<dbReference type="PANTHER" id="PTHR23150:SF19">
    <property type="entry name" value="FORMYLGLYCINE-GENERATING ENZYME"/>
    <property type="match status" value="1"/>
</dbReference>
<dbReference type="SUPFAM" id="SSF56436">
    <property type="entry name" value="C-type lectin-like"/>
    <property type="match status" value="1"/>
</dbReference>
<keyword evidence="1" id="KW-0732">Signal</keyword>
<keyword evidence="4" id="KW-1185">Reference proteome</keyword>
<protein>
    <recommendedName>
        <fullName evidence="2">Sulfatase-modifying factor enzyme-like domain-containing protein</fullName>
    </recommendedName>
</protein>
<feature type="signal peptide" evidence="1">
    <location>
        <begin position="1"/>
        <end position="20"/>
    </location>
</feature>
<name>A0A069E054_9PROT</name>
<dbReference type="EMBL" id="ARYH01000005">
    <property type="protein sequence ID" value="KCZ82596.1"/>
    <property type="molecule type" value="Genomic_DNA"/>
</dbReference>
<dbReference type="InterPro" id="IPR005532">
    <property type="entry name" value="SUMF_dom"/>
</dbReference>
<dbReference type="InterPro" id="IPR042095">
    <property type="entry name" value="SUMF_sf"/>
</dbReference>
<sequence>MNLTRLLFLSALLAPFLAAACDGPAEQTSLSESCGLASDALDQFIPFASGSYEKGKDPVYREESPTLTLHIDAFELLSHEVTNAEFARFVDETGYVTDAEKSAEAGGEAAGSAVFQSAEGSVGKYPWKLVPGATWSSPEGPGSDIAGRALHPVVHVSLADAQAYAAWAGGRLPTEAEWEYAASRGLPDLNRARSGAYDETGQPVANTWQGIFPVSNTAADGFTGTSPVGCFGPDKSGAFDMIGNVWEWTDTPYGPGTNTIKGGSYLCAENFCRRYRPAARQPEETDFSSNHIGFRIVRDVER</sequence>
<dbReference type="AlphaFoldDB" id="A0A069E054"/>
<dbReference type="Proteomes" id="UP000027446">
    <property type="component" value="Unassembled WGS sequence"/>
</dbReference>
<dbReference type="PATRIC" id="fig|1280949.3.peg.3500"/>
<evidence type="ECO:0000256" key="1">
    <source>
        <dbReference type="SAM" id="SignalP"/>
    </source>
</evidence>
<dbReference type="InterPro" id="IPR016187">
    <property type="entry name" value="CTDL_fold"/>
</dbReference>